<evidence type="ECO:0000313" key="4">
    <source>
        <dbReference type="Proteomes" id="UP000316798"/>
    </source>
</evidence>
<dbReference type="OrthoDB" id="9796575at2"/>
<name>A0A515DB06_9BURK</name>
<dbReference type="NCBIfam" id="NF002490">
    <property type="entry name" value="PRK01777.1"/>
    <property type="match status" value="1"/>
</dbReference>
<evidence type="ECO:0000256" key="2">
    <source>
        <dbReference type="HAMAP-Rule" id="MF_00460"/>
    </source>
</evidence>
<dbReference type="Proteomes" id="UP000316798">
    <property type="component" value="Chromosome"/>
</dbReference>
<keyword evidence="4" id="KW-1185">Reference proteome</keyword>
<dbReference type="RefSeq" id="WP_142818838.1">
    <property type="nucleotide sequence ID" value="NZ_CP035503.1"/>
</dbReference>
<dbReference type="Pfam" id="PF03658">
    <property type="entry name" value="Ub-RnfH"/>
    <property type="match status" value="1"/>
</dbReference>
<evidence type="ECO:0000313" key="3">
    <source>
        <dbReference type="EMBL" id="QDL37608.1"/>
    </source>
</evidence>
<dbReference type="InterPro" id="IPR037021">
    <property type="entry name" value="RnfH_sf"/>
</dbReference>
<dbReference type="KEGG" id="rhf:EUB48_10255"/>
<dbReference type="PANTHER" id="PTHR37483:SF1">
    <property type="entry name" value="UPF0125 PROTEIN RATB"/>
    <property type="match status" value="1"/>
</dbReference>
<dbReference type="InterPro" id="IPR016155">
    <property type="entry name" value="Mopterin_synth/thiamin_S_b"/>
</dbReference>
<dbReference type="InterPro" id="IPR005346">
    <property type="entry name" value="RnfH"/>
</dbReference>
<comment type="similarity">
    <text evidence="1 2">Belongs to the UPF0125 (RnfH) family.</text>
</comment>
<accession>A0A515DB06</accession>
<dbReference type="Gene3D" id="3.10.20.280">
    <property type="entry name" value="RnfH-like"/>
    <property type="match status" value="1"/>
</dbReference>
<sequence>MTIRVSIVYSGEPRHTHEEWVTLDDGASVLQALQASGVLQAFPEIDLAHANVGVWSRKASLSQPLREHDRVEIYRPLAVDPKVARRERFRKQGAKAAGLFATKRAGAKSGY</sequence>
<dbReference type="AlphaFoldDB" id="A0A515DB06"/>
<dbReference type="HAMAP" id="MF_00460">
    <property type="entry name" value="UPF0125_RnfH"/>
    <property type="match status" value="1"/>
</dbReference>
<reference evidence="3 4" key="1">
    <citation type="submission" date="2019-01" db="EMBL/GenBank/DDBJ databases">
        <title>Genomic insights into a novel species Rhodoferax sp.</title>
        <authorList>
            <person name="Jin L."/>
        </authorList>
    </citation>
    <scope>NUCLEOTIDE SEQUENCE [LARGE SCALE GENOMIC DNA]</scope>
    <source>
        <strain evidence="3 4">CHu59-6-5</strain>
    </source>
</reference>
<dbReference type="SUPFAM" id="SSF54285">
    <property type="entry name" value="MoaD/ThiS"/>
    <property type="match status" value="1"/>
</dbReference>
<dbReference type="PANTHER" id="PTHR37483">
    <property type="entry name" value="UPF0125 PROTEIN RATB"/>
    <property type="match status" value="1"/>
</dbReference>
<evidence type="ECO:0000256" key="1">
    <source>
        <dbReference type="ARBA" id="ARBA00010645"/>
    </source>
</evidence>
<organism evidence="3 4">
    <name type="scientific">Rhodoferax sediminis</name>
    <dbReference type="NCBI Taxonomy" id="2509614"/>
    <lineage>
        <taxon>Bacteria</taxon>
        <taxon>Pseudomonadati</taxon>
        <taxon>Pseudomonadota</taxon>
        <taxon>Betaproteobacteria</taxon>
        <taxon>Burkholderiales</taxon>
        <taxon>Comamonadaceae</taxon>
        <taxon>Rhodoferax</taxon>
    </lineage>
</organism>
<gene>
    <name evidence="3" type="ORF">EUB48_10255</name>
</gene>
<proteinExistence type="inferred from homology"/>
<protein>
    <recommendedName>
        <fullName evidence="2">UPF0125 protein EUB48_10255</fullName>
    </recommendedName>
</protein>
<dbReference type="EMBL" id="CP035503">
    <property type="protein sequence ID" value="QDL37608.1"/>
    <property type="molecule type" value="Genomic_DNA"/>
</dbReference>